<keyword evidence="4" id="KW-1185">Reference proteome</keyword>
<feature type="domain" description="PORR" evidence="2">
    <location>
        <begin position="16"/>
        <end position="132"/>
    </location>
</feature>
<dbReference type="Proteomes" id="UP001419268">
    <property type="component" value="Unassembled WGS sequence"/>
</dbReference>
<dbReference type="InterPro" id="IPR021099">
    <property type="entry name" value="PORR_domain"/>
</dbReference>
<evidence type="ECO:0000259" key="2">
    <source>
        <dbReference type="Pfam" id="PF11955"/>
    </source>
</evidence>
<dbReference type="EMBL" id="JBBNAG010000005">
    <property type="protein sequence ID" value="KAK9132348.1"/>
    <property type="molecule type" value="Genomic_DNA"/>
</dbReference>
<accession>A0AAP0JFY3</accession>
<dbReference type="GO" id="GO:0003723">
    <property type="term" value="F:RNA binding"/>
    <property type="evidence" value="ECO:0007669"/>
    <property type="project" value="InterPro"/>
</dbReference>
<dbReference type="AlphaFoldDB" id="A0AAP0JFY3"/>
<feature type="region of interest" description="Disordered" evidence="1">
    <location>
        <begin position="226"/>
        <end position="259"/>
    </location>
</feature>
<organism evidence="3 4">
    <name type="scientific">Stephania cephalantha</name>
    <dbReference type="NCBI Taxonomy" id="152367"/>
    <lineage>
        <taxon>Eukaryota</taxon>
        <taxon>Viridiplantae</taxon>
        <taxon>Streptophyta</taxon>
        <taxon>Embryophyta</taxon>
        <taxon>Tracheophyta</taxon>
        <taxon>Spermatophyta</taxon>
        <taxon>Magnoliopsida</taxon>
        <taxon>Ranunculales</taxon>
        <taxon>Menispermaceae</taxon>
        <taxon>Menispermoideae</taxon>
        <taxon>Cissampelideae</taxon>
        <taxon>Stephania</taxon>
    </lineage>
</organism>
<dbReference type="InterPro" id="IPR045040">
    <property type="entry name" value="PORR_fam"/>
</dbReference>
<name>A0AAP0JFY3_9MAGN</name>
<gene>
    <name evidence="3" type="ORF">Scep_011876</name>
</gene>
<dbReference type="PANTHER" id="PTHR31476:SF15">
    <property type="entry name" value="ASSOCIATED SALT-INDUCIBLE PROTEIN, PUTATIVE-RELATED"/>
    <property type="match status" value="1"/>
</dbReference>
<feature type="compositionally biased region" description="Basic and acidic residues" evidence="1">
    <location>
        <begin position="227"/>
        <end position="245"/>
    </location>
</feature>
<evidence type="ECO:0000256" key="1">
    <source>
        <dbReference type="SAM" id="MobiDB-lite"/>
    </source>
</evidence>
<reference evidence="3 4" key="1">
    <citation type="submission" date="2024-01" db="EMBL/GenBank/DDBJ databases">
        <title>Genome assemblies of Stephania.</title>
        <authorList>
            <person name="Yang L."/>
        </authorList>
    </citation>
    <scope>NUCLEOTIDE SEQUENCE [LARGE SCALE GENOMIC DNA]</scope>
    <source>
        <strain evidence="3">JXDWG</strain>
        <tissue evidence="3">Leaf</tissue>
    </source>
</reference>
<evidence type="ECO:0000313" key="4">
    <source>
        <dbReference type="Proteomes" id="UP001419268"/>
    </source>
</evidence>
<proteinExistence type="predicted"/>
<protein>
    <recommendedName>
        <fullName evidence="2">PORR domain-containing protein</fullName>
    </recommendedName>
</protein>
<evidence type="ECO:0000313" key="3">
    <source>
        <dbReference type="EMBL" id="KAK9132348.1"/>
    </source>
</evidence>
<dbReference type="Pfam" id="PF11955">
    <property type="entry name" value="PORR"/>
    <property type="match status" value="1"/>
</dbReference>
<dbReference type="PANTHER" id="PTHR31476">
    <property type="entry name" value="PROTEIN WHAT'S THIS FACTOR 1 HOMOLOG, CHLOROPLASTIC"/>
    <property type="match status" value="1"/>
</dbReference>
<comment type="caution">
    <text evidence="3">The sequence shown here is derived from an EMBL/GenBank/DDBJ whole genome shotgun (WGS) entry which is preliminary data.</text>
</comment>
<sequence length="259" mass="30301">MSASRSLPLRPVFKPNTHVVKLVCGFPVHNFSAYVENWRKNECESESSKIDAELGIRFGFKHVPPEMRLSKDFRRMVKEWQRLPYVESYDSFDGRSDGKKLSMCRIKVLEKRAARTVEKMVEVEWISHFRKWHMIFLGEAYERGCLIEPNPVYSARRKIIHLVILGHRCMFLEEDVRTVREPQEAGFRAGVIAGHQRDFLVQGEAVPRQYGVVFALSGRKKRVRRECKKEGRKEREECKKEREEGGALEPDSDTKLMED</sequence>